<accession>A0A9Q3CF77</accession>
<proteinExistence type="predicted"/>
<dbReference type="AlphaFoldDB" id="A0A9Q3CF77"/>
<sequence length="142" mass="15977">MPADSTPTVINKWKKTSCNAVSFISSNIDPSVFIEVVDDETMEDAHLLWDKINEQYTSKTLRTCGHVVMNWVAIAYNANLEEFIKKFCHSLVDIALVNIKIPPDVLSYMILGKLCNHTSMYHLADSVAMSTKETENPPNTLN</sequence>
<dbReference type="OrthoDB" id="2783063at2759"/>
<dbReference type="Proteomes" id="UP000765509">
    <property type="component" value="Unassembled WGS sequence"/>
</dbReference>
<evidence type="ECO:0000313" key="2">
    <source>
        <dbReference type="Proteomes" id="UP000765509"/>
    </source>
</evidence>
<name>A0A9Q3CF77_9BASI</name>
<comment type="caution">
    <text evidence="1">The sequence shown here is derived from an EMBL/GenBank/DDBJ whole genome shotgun (WGS) entry which is preliminary data.</text>
</comment>
<dbReference type="EMBL" id="AVOT02006907">
    <property type="protein sequence ID" value="MBW0482733.1"/>
    <property type="molecule type" value="Genomic_DNA"/>
</dbReference>
<protein>
    <submittedName>
        <fullName evidence="1">Uncharacterized protein</fullName>
    </submittedName>
</protein>
<organism evidence="1 2">
    <name type="scientific">Austropuccinia psidii MF-1</name>
    <dbReference type="NCBI Taxonomy" id="1389203"/>
    <lineage>
        <taxon>Eukaryota</taxon>
        <taxon>Fungi</taxon>
        <taxon>Dikarya</taxon>
        <taxon>Basidiomycota</taxon>
        <taxon>Pucciniomycotina</taxon>
        <taxon>Pucciniomycetes</taxon>
        <taxon>Pucciniales</taxon>
        <taxon>Sphaerophragmiaceae</taxon>
        <taxon>Austropuccinia</taxon>
    </lineage>
</organism>
<gene>
    <name evidence="1" type="ORF">O181_022448</name>
</gene>
<evidence type="ECO:0000313" key="1">
    <source>
        <dbReference type="EMBL" id="MBW0482733.1"/>
    </source>
</evidence>
<reference evidence="1" key="1">
    <citation type="submission" date="2021-03" db="EMBL/GenBank/DDBJ databases">
        <title>Draft genome sequence of rust myrtle Austropuccinia psidii MF-1, a brazilian biotype.</title>
        <authorList>
            <person name="Quecine M.C."/>
            <person name="Pachon D.M.R."/>
            <person name="Bonatelli M.L."/>
            <person name="Correr F.H."/>
            <person name="Franceschini L.M."/>
            <person name="Leite T.F."/>
            <person name="Margarido G.R.A."/>
            <person name="Almeida C.A."/>
            <person name="Ferrarezi J.A."/>
            <person name="Labate C.A."/>
        </authorList>
    </citation>
    <scope>NUCLEOTIDE SEQUENCE</scope>
    <source>
        <strain evidence="1">MF-1</strain>
    </source>
</reference>
<keyword evidence="2" id="KW-1185">Reference proteome</keyword>